<organism evidence="1">
    <name type="scientific">bioreactor metagenome</name>
    <dbReference type="NCBI Taxonomy" id="1076179"/>
    <lineage>
        <taxon>unclassified sequences</taxon>
        <taxon>metagenomes</taxon>
        <taxon>ecological metagenomes</taxon>
    </lineage>
</organism>
<accession>A0A645E656</accession>
<reference evidence="1" key="1">
    <citation type="submission" date="2019-08" db="EMBL/GenBank/DDBJ databases">
        <authorList>
            <person name="Kucharzyk K."/>
            <person name="Murdoch R.W."/>
            <person name="Higgins S."/>
            <person name="Loffler F."/>
        </authorList>
    </citation>
    <scope>NUCLEOTIDE SEQUENCE</scope>
</reference>
<sequence length="155" mass="16551">MLKKSILFAMASLLILSAAAAFAAEASKLPEIPGWENGRLRTTELGALSGFKGTWLERTYRTGGGAPLRAIWVDGAGAKDWDVNEISGNNGEIWGGETSEKVTVAGHKAMLEYRPVVGYSLIVKVGKEGVLTLESQVATKEALTEAAETLIKNMK</sequence>
<name>A0A645E656_9ZZZZ</name>
<evidence type="ECO:0008006" key="2">
    <source>
        <dbReference type="Google" id="ProtNLM"/>
    </source>
</evidence>
<evidence type="ECO:0000313" key="1">
    <source>
        <dbReference type="EMBL" id="MPM97227.1"/>
    </source>
</evidence>
<dbReference type="EMBL" id="VSSQ01043534">
    <property type="protein sequence ID" value="MPM97227.1"/>
    <property type="molecule type" value="Genomic_DNA"/>
</dbReference>
<proteinExistence type="predicted"/>
<protein>
    <recommendedName>
        <fullName evidence="2">DUF4367 domain-containing protein</fullName>
    </recommendedName>
</protein>
<dbReference type="AlphaFoldDB" id="A0A645E656"/>
<comment type="caution">
    <text evidence="1">The sequence shown here is derived from an EMBL/GenBank/DDBJ whole genome shotgun (WGS) entry which is preliminary data.</text>
</comment>
<gene>
    <name evidence="1" type="ORF">SDC9_144400</name>
</gene>